<feature type="active site" evidence="6">
    <location>
        <position position="71"/>
    </location>
</feature>
<evidence type="ECO:0000256" key="1">
    <source>
        <dbReference type="ARBA" id="ARBA00011975"/>
    </source>
</evidence>
<evidence type="ECO:0000256" key="3">
    <source>
        <dbReference type="ARBA" id="ARBA00022679"/>
    </source>
</evidence>
<comment type="similarity">
    <text evidence="6">Belongs to the class I-like SAM-binding methyltransferase superfamily. C5-methyltransferase family.</text>
</comment>
<keyword evidence="8" id="KW-1185">Reference proteome</keyword>
<keyword evidence="3 6" id="KW-0808">Transferase</keyword>
<dbReference type="GO" id="GO:0009307">
    <property type="term" value="P:DNA restriction-modification system"/>
    <property type="evidence" value="ECO:0007669"/>
    <property type="project" value="UniProtKB-KW"/>
</dbReference>
<evidence type="ECO:0000256" key="2">
    <source>
        <dbReference type="ARBA" id="ARBA00022603"/>
    </source>
</evidence>
<dbReference type="GO" id="GO:0003677">
    <property type="term" value="F:DNA binding"/>
    <property type="evidence" value="ECO:0007669"/>
    <property type="project" value="TreeGrafter"/>
</dbReference>
<dbReference type="InterPro" id="IPR001525">
    <property type="entry name" value="C5_MeTfrase"/>
</dbReference>
<evidence type="ECO:0000256" key="4">
    <source>
        <dbReference type="ARBA" id="ARBA00022691"/>
    </source>
</evidence>
<dbReference type="PANTHER" id="PTHR10629">
    <property type="entry name" value="CYTOSINE-SPECIFIC METHYLTRANSFERASE"/>
    <property type="match status" value="1"/>
</dbReference>
<evidence type="ECO:0000256" key="5">
    <source>
        <dbReference type="ARBA" id="ARBA00022747"/>
    </source>
</evidence>
<dbReference type="EMBL" id="QEKT01000001">
    <property type="protein sequence ID" value="PVY86270.1"/>
    <property type="molecule type" value="Genomic_DNA"/>
</dbReference>
<dbReference type="SUPFAM" id="SSF53335">
    <property type="entry name" value="S-adenosyl-L-methionine-dependent methyltransferases"/>
    <property type="match status" value="1"/>
</dbReference>
<dbReference type="GO" id="GO:0044027">
    <property type="term" value="P:negative regulation of gene expression via chromosomal CpG island methylation"/>
    <property type="evidence" value="ECO:0007669"/>
    <property type="project" value="TreeGrafter"/>
</dbReference>
<reference evidence="7 8" key="1">
    <citation type="submission" date="2018-04" db="EMBL/GenBank/DDBJ databases">
        <title>Genomic Encyclopedia of Type Strains, Phase IV (KMG-IV): sequencing the most valuable type-strain genomes for metagenomic binning, comparative biology and taxonomic classification.</title>
        <authorList>
            <person name="Goeker M."/>
        </authorList>
    </citation>
    <scope>NUCLEOTIDE SEQUENCE [LARGE SCALE GENOMIC DNA]</scope>
    <source>
        <strain evidence="7 8">DSM 28795</strain>
    </source>
</reference>
<evidence type="ECO:0000256" key="6">
    <source>
        <dbReference type="PROSITE-ProRule" id="PRU01016"/>
    </source>
</evidence>
<keyword evidence="4 6" id="KW-0949">S-adenosyl-L-methionine</keyword>
<proteinExistence type="inferred from homology"/>
<dbReference type="Gene3D" id="3.40.50.150">
    <property type="entry name" value="Vaccinia Virus protein VP39"/>
    <property type="match status" value="1"/>
</dbReference>
<sequence>MAEKNNNLDLYYKFLNQEITKIQLLSYVPQEVLHRSINAEINDETIQTILNKFDVLLGKEQVRGVIGGPPCQAFSTIGRAQNAHKKATDGRIYLYRYYIDFLERYSPDFFVFENVKGLLSFKDADGEPLLAKIIKEFNEAGYSLGYRIENTKNYGVPQSRERIIIFGVPLGHESLIESFFQLWNHFKNPKLVLKKH</sequence>
<dbReference type="AlphaFoldDB" id="A0A2U1DF22"/>
<comment type="caution">
    <text evidence="7">The sequence shown here is derived from an EMBL/GenBank/DDBJ whole genome shotgun (WGS) entry which is preliminary data.</text>
</comment>
<dbReference type="PANTHER" id="PTHR10629:SF52">
    <property type="entry name" value="DNA (CYTOSINE-5)-METHYLTRANSFERASE 1"/>
    <property type="match status" value="1"/>
</dbReference>
<keyword evidence="5" id="KW-0680">Restriction system</keyword>
<gene>
    <name evidence="7" type="ORF">C7384_101185</name>
</gene>
<name>A0A2U1DF22_9LACO</name>
<dbReference type="GO" id="GO:0032259">
    <property type="term" value="P:methylation"/>
    <property type="evidence" value="ECO:0007669"/>
    <property type="project" value="UniProtKB-KW"/>
</dbReference>
<evidence type="ECO:0000313" key="8">
    <source>
        <dbReference type="Proteomes" id="UP000245433"/>
    </source>
</evidence>
<evidence type="ECO:0000313" key="7">
    <source>
        <dbReference type="EMBL" id="PVY86270.1"/>
    </source>
</evidence>
<dbReference type="InterPro" id="IPR050390">
    <property type="entry name" value="C5-Methyltransferase"/>
</dbReference>
<organism evidence="7 8">
    <name type="scientific">Convivina intestini</name>
    <dbReference type="NCBI Taxonomy" id="1505726"/>
    <lineage>
        <taxon>Bacteria</taxon>
        <taxon>Bacillati</taxon>
        <taxon>Bacillota</taxon>
        <taxon>Bacilli</taxon>
        <taxon>Lactobacillales</taxon>
        <taxon>Lactobacillaceae</taxon>
        <taxon>Convivina</taxon>
    </lineage>
</organism>
<dbReference type="GO" id="GO:0003886">
    <property type="term" value="F:DNA (cytosine-5-)-methyltransferase activity"/>
    <property type="evidence" value="ECO:0007669"/>
    <property type="project" value="UniProtKB-EC"/>
</dbReference>
<dbReference type="EC" id="2.1.1.37" evidence="1"/>
<dbReference type="Pfam" id="PF00145">
    <property type="entry name" value="DNA_methylase"/>
    <property type="match status" value="1"/>
</dbReference>
<dbReference type="Proteomes" id="UP000245433">
    <property type="component" value="Unassembled WGS sequence"/>
</dbReference>
<accession>A0A2U1DF22</accession>
<dbReference type="PRINTS" id="PR00105">
    <property type="entry name" value="C5METTRFRASE"/>
</dbReference>
<dbReference type="PROSITE" id="PS51679">
    <property type="entry name" value="SAM_MT_C5"/>
    <property type="match status" value="1"/>
</dbReference>
<protein>
    <recommendedName>
        <fullName evidence="1">DNA (cytosine-5-)-methyltransferase</fullName>
        <ecNumber evidence="1">2.1.1.37</ecNumber>
    </recommendedName>
</protein>
<dbReference type="InterPro" id="IPR029063">
    <property type="entry name" value="SAM-dependent_MTases_sf"/>
</dbReference>
<keyword evidence="2 6" id="KW-0489">Methyltransferase</keyword>